<dbReference type="PANTHER" id="PTHR36108">
    <property type="entry name" value="COLOSSIN-B-RELATED"/>
    <property type="match status" value="1"/>
</dbReference>
<proteinExistence type="inferred from homology"/>
<keyword evidence="3" id="KW-0732">Signal</keyword>
<name>B6GDP3_9ACTN</name>
<evidence type="ECO:0000259" key="6">
    <source>
        <dbReference type="Pfam" id="PF17802"/>
    </source>
</evidence>
<evidence type="ECO:0000256" key="4">
    <source>
        <dbReference type="SAM" id="MobiDB-lite"/>
    </source>
</evidence>
<dbReference type="InterPro" id="IPR041033">
    <property type="entry name" value="SpaA_PFL_dom_1"/>
</dbReference>
<sequence length="1412" mass="150506">MRRALTSGEEQMITTTNPMTRPPRKRTGGRRATKRARGRRFALAVLFAASITLLGALTLAEGFLPVRNAFAAPATITGKVDIVITNKQQAYYEGAVAQCEATIHLPDGTTQVAHGHCISGESYAVPLDGTYDYVGTLQADGTYDIVVHSEVSPGANSDAFLPGAMAGTQQMGGIRLHYKPKTTITFQKSSKDPSLTEGNGAYSLEGATYDIYDKATGEKVATITTDTQGSASCTLERDKDYYAVETKAPQGYALNDQRIEFHTAGDTDDVALTDHPARARLRVQKIDSCTGGSAQYGASLEGAEFSISSTTLAGWRKTVTTDKKGEASIGDIPLGTIVVTETKAPAGYKLDSTPHTYTIDGTNMDNEGVIDLKPMQASNDISAFDLEIVKYLDTGADGSGLQPAGKGIRFEIVANSTGKIVGALTTNEAGKASTADAQTVNPEAVSPSATYDASKPWMGNGRRNEHIAGALPYDAKGYTIHEDPSTTPEGYRPCPDWTVEADQLVDGATLHYIVDNDSVSSRIQVVKTDAADGKAIPLAGFTFQLLDSDKNVISQEVWYPQHAELSEFTTDDSGTVTFPEALKPGTYYLREVAAAAPYLVTREDMKFTISDKEGLEPVTVIRVEDEQAEGIATIHKTCSDKECPSAAGLEGAEFDVIACEDIVSPTGTVQAAKDSVVDHVVTDKDGSAKTKNLPLGNGSATYAFVETKAPDGHVLDDTPHTFTLSYVDQATDVVYTEVNAADAPTDLQVAKTDSESGEAVEGAVFALWNTADQISVAPEHVGSVAVRTQGDQTISMRYEAPYAIVTAQAPDDMSISLAHNGSEPISIDADGTQVPAGTYTVQCKQNGTTVETNAPTANINANTAVHITVTQNLLGTHVRIEQTGSAEDIVELSYSREDDAYIASGLKAGTYQVMADGNDVGTVTLGDGATYLALKDNELAELPVLLKGDADPISVSTNESGVFNVKHLAAGTYHMKETSAPSGYVASDEIVSFEVGSDGLIDGNKVHHIAIANDFTKVEISKADAETEAPVEGAQLSLVNDAGETIDTWTSTADAHMVTHIAPGSYSIVEITSPQGHDVANPLQIEVEARTDIQRFTLYDEPISIEGSIDKRQQIADPTASGTTADDSGGNRAEVRVSADGSYDYTLDFRNESATWVDEFTVTDHLDGVEEGLSILDGVTCAITSGDYDGKLNVWFQTNQTPEDYADPSQANATLDDGHANPWLSHPETSNLLGEDGRALSYAGWRLWAQDVSTQEATHLSVDDLGLEPDEKVTAIRFEYGRVDAGFTSRTDAWDREDIKDPHDDVAGVPDGGEGTASAILHMHVTDAYTAETELDNTAQVDLFRNGGGENLEDHDEDFVTQAPVNVAERMPQTSAPSITRVLLIGCCLAAGAAGIIHLARTARRPRRCTHR</sequence>
<keyword evidence="8" id="KW-1185">Reference proteome</keyword>
<evidence type="ECO:0000313" key="8">
    <source>
        <dbReference type="Proteomes" id="UP000003560"/>
    </source>
</evidence>
<dbReference type="Pfam" id="PF17802">
    <property type="entry name" value="SpaA"/>
    <property type="match status" value="6"/>
</dbReference>
<feature type="region of interest" description="Disordered" evidence="4">
    <location>
        <begin position="1111"/>
        <end position="1133"/>
    </location>
</feature>
<protein>
    <submittedName>
        <fullName evidence="7">Cna protein B-type domain protein</fullName>
    </submittedName>
</protein>
<comment type="similarity">
    <text evidence="1">Belongs to the serine-aspartate repeat-containing protein (SDr) family.</text>
</comment>
<dbReference type="Gene3D" id="2.60.40.10">
    <property type="entry name" value="Immunoglobulins"/>
    <property type="match status" value="6"/>
</dbReference>
<feature type="region of interest" description="Disordered" evidence="4">
    <location>
        <begin position="1"/>
        <end position="35"/>
    </location>
</feature>
<evidence type="ECO:0000256" key="5">
    <source>
        <dbReference type="SAM" id="Phobius"/>
    </source>
</evidence>
<dbReference type="PANTHER" id="PTHR36108:SF13">
    <property type="entry name" value="COLOSSIN-B-RELATED"/>
    <property type="match status" value="1"/>
</dbReference>
<feature type="compositionally biased region" description="Basic residues" evidence="4">
    <location>
        <begin position="22"/>
        <end position="35"/>
    </location>
</feature>
<feature type="compositionally biased region" description="Polar residues" evidence="4">
    <location>
        <begin position="8"/>
        <end position="19"/>
    </location>
</feature>
<reference evidence="7 8" key="1">
    <citation type="submission" date="2008-10" db="EMBL/GenBank/DDBJ databases">
        <title>Draft genome sequence of Collinsella stercoris (DSM 13279).</title>
        <authorList>
            <person name="Sudarsanam P."/>
            <person name="Ley R."/>
            <person name="Guruge J."/>
            <person name="Turnbaugh P.J."/>
            <person name="Mahowald M."/>
            <person name="Liep D."/>
            <person name="Gordon J."/>
        </authorList>
    </citation>
    <scope>NUCLEOTIDE SEQUENCE [LARGE SCALE GENOMIC DNA]</scope>
    <source>
        <strain evidence="7 8">DSM 13279</strain>
    </source>
</reference>
<dbReference type="HOGENOM" id="CLU_002141_0_0_11"/>
<comment type="caution">
    <text evidence="7">The sequence shown here is derived from an EMBL/GenBank/DDBJ whole genome shotgun (WGS) entry which is preliminary data.</text>
</comment>
<dbReference type="Proteomes" id="UP000003560">
    <property type="component" value="Unassembled WGS sequence"/>
</dbReference>
<feature type="domain" description="SpaA-like prealbumin fold" evidence="6">
    <location>
        <begin position="199"/>
        <end position="270"/>
    </location>
</feature>
<dbReference type="EMBL" id="ABXJ01000128">
    <property type="protein sequence ID" value="EEA89683.1"/>
    <property type="molecule type" value="Genomic_DNA"/>
</dbReference>
<keyword evidence="5" id="KW-0812">Transmembrane</keyword>
<feature type="domain" description="SpaA-like prealbumin fold" evidence="6">
    <location>
        <begin position="522"/>
        <end position="615"/>
    </location>
</feature>
<keyword evidence="5" id="KW-0472">Membrane</keyword>
<reference evidence="7 8" key="2">
    <citation type="submission" date="2008-10" db="EMBL/GenBank/DDBJ databases">
        <authorList>
            <person name="Fulton L."/>
            <person name="Clifton S."/>
            <person name="Fulton B."/>
            <person name="Xu J."/>
            <person name="Minx P."/>
            <person name="Pepin K.H."/>
            <person name="Johnson M."/>
            <person name="Thiruvilangam P."/>
            <person name="Bhonagiri V."/>
            <person name="Nash W.E."/>
            <person name="Mardis E.R."/>
            <person name="Wilson R.K."/>
        </authorList>
    </citation>
    <scope>NUCLEOTIDE SEQUENCE [LARGE SCALE GENOMIC DNA]</scope>
    <source>
        <strain evidence="7 8">DSM 13279</strain>
    </source>
</reference>
<gene>
    <name evidence="7" type="ORF">COLSTE_02227</name>
</gene>
<evidence type="ECO:0000313" key="7">
    <source>
        <dbReference type="EMBL" id="EEA89683.1"/>
    </source>
</evidence>
<dbReference type="STRING" id="445975.COLSTE_02227"/>
<dbReference type="eggNOG" id="COG4932">
    <property type="taxonomic scope" value="Bacteria"/>
</dbReference>
<feature type="domain" description="SpaA-like prealbumin fold" evidence="6">
    <location>
        <begin position="647"/>
        <end position="733"/>
    </location>
</feature>
<evidence type="ECO:0000256" key="1">
    <source>
        <dbReference type="ARBA" id="ARBA00007257"/>
    </source>
</evidence>
<organism evidence="7 8">
    <name type="scientific">Collinsella stercoris DSM 13279</name>
    <dbReference type="NCBI Taxonomy" id="445975"/>
    <lineage>
        <taxon>Bacteria</taxon>
        <taxon>Bacillati</taxon>
        <taxon>Actinomycetota</taxon>
        <taxon>Coriobacteriia</taxon>
        <taxon>Coriobacteriales</taxon>
        <taxon>Coriobacteriaceae</taxon>
        <taxon>Collinsella</taxon>
    </lineage>
</organism>
<feature type="domain" description="SpaA-like prealbumin fold" evidence="6">
    <location>
        <begin position="953"/>
        <end position="999"/>
    </location>
</feature>
<feature type="domain" description="SpaA-like prealbumin fold" evidence="6">
    <location>
        <begin position="1017"/>
        <end position="1094"/>
    </location>
</feature>
<accession>B6GDP3</accession>
<dbReference type="GO" id="GO:0005975">
    <property type="term" value="P:carbohydrate metabolic process"/>
    <property type="evidence" value="ECO:0007669"/>
    <property type="project" value="UniProtKB-ARBA"/>
</dbReference>
<evidence type="ECO:0000256" key="3">
    <source>
        <dbReference type="ARBA" id="ARBA00022729"/>
    </source>
</evidence>
<dbReference type="InterPro" id="IPR013783">
    <property type="entry name" value="Ig-like_fold"/>
</dbReference>
<keyword evidence="5" id="KW-1133">Transmembrane helix</keyword>
<feature type="transmembrane region" description="Helical" evidence="5">
    <location>
        <begin position="1379"/>
        <end position="1400"/>
    </location>
</feature>
<feature type="domain" description="SpaA-like prealbumin fold" evidence="6">
    <location>
        <begin position="297"/>
        <end position="363"/>
    </location>
</feature>
<keyword evidence="2" id="KW-0964">Secreted</keyword>
<evidence type="ECO:0000256" key="2">
    <source>
        <dbReference type="ARBA" id="ARBA00022525"/>
    </source>
</evidence>